<dbReference type="Gene3D" id="3.40.980.20">
    <property type="entry name" value="Four-carbon acid sugar kinase, nucleotide binding domain"/>
    <property type="match status" value="1"/>
</dbReference>
<feature type="domain" description="Four-carbon acid sugar kinase nucleotide binding" evidence="8">
    <location>
        <begin position="228"/>
        <end position="394"/>
    </location>
</feature>
<organism evidence="9 10">
    <name type="scientific">Candidatus Blautia gallistercoris</name>
    <dbReference type="NCBI Taxonomy" id="2838490"/>
    <lineage>
        <taxon>Bacteria</taxon>
        <taxon>Bacillati</taxon>
        <taxon>Bacillota</taxon>
        <taxon>Clostridia</taxon>
        <taxon>Lachnospirales</taxon>
        <taxon>Lachnospiraceae</taxon>
        <taxon>Blautia</taxon>
    </lineage>
</organism>
<proteinExistence type="inferred from homology"/>
<dbReference type="InterPro" id="IPR042213">
    <property type="entry name" value="NBD_C_sf"/>
</dbReference>
<evidence type="ECO:0000256" key="5">
    <source>
        <dbReference type="ARBA" id="ARBA00022840"/>
    </source>
</evidence>
<reference evidence="9" key="2">
    <citation type="submission" date="2021-04" db="EMBL/GenBank/DDBJ databases">
        <authorList>
            <person name="Gilroy R."/>
        </authorList>
    </citation>
    <scope>NUCLEOTIDE SEQUENCE</scope>
    <source>
        <strain evidence="9">ChiSjej1B19-8411</strain>
    </source>
</reference>
<evidence type="ECO:0000313" key="9">
    <source>
        <dbReference type="EMBL" id="HIX59657.1"/>
    </source>
</evidence>
<keyword evidence="3" id="KW-0547">Nucleotide-binding</keyword>
<evidence type="ECO:0000256" key="6">
    <source>
        <dbReference type="ARBA" id="ARBA00023277"/>
    </source>
</evidence>
<sequence>MNRNLIVADDFTGANDTGVQLKRRGFPTRVVFQYGEQSPDDSCVIDTESRGLEEQEAYKKVSEDVSKVNFADYKYVIKKVDSTLRGNVAAEIKALDEAYQSELVLFMPALPDLARTTVDGVHRLNGTPITETELARDPKKPVKEDHIGKILESVYQEPVTLVTLETIRTGTVDLTGGRLFACDAETNKDMQTVLQAAKALNKKILYVGTAAMADNLFEIDMPVKPSMALVASLSSVTAGQVKYAENAGARLVQVPVYEILEGKDPKEYVDEAVKLLREGNDTIVLSSASYDRAEYDKTLEHSEKLGMTGPEVSLRTQNIMGEIARSILQQVSVSGVFLTGGDTAIGLFDKVKAQGSRIMGEVAIGIPIMSLVGGEQEGLPVITKAGAFGKEDAISYGLRKLKEAL</sequence>
<dbReference type="GO" id="GO:0016301">
    <property type="term" value="F:kinase activity"/>
    <property type="evidence" value="ECO:0007669"/>
    <property type="project" value="UniProtKB-KW"/>
</dbReference>
<keyword evidence="6" id="KW-0119">Carbohydrate metabolism</keyword>
<gene>
    <name evidence="9" type="ORF">IAA45_08085</name>
</gene>
<dbReference type="InterPro" id="IPR031475">
    <property type="entry name" value="NBD_C"/>
</dbReference>
<evidence type="ECO:0000259" key="7">
    <source>
        <dbReference type="Pfam" id="PF07005"/>
    </source>
</evidence>
<accession>A0A9D1WK64</accession>
<dbReference type="InterPro" id="IPR010737">
    <property type="entry name" value="4-carb_acid_sugar_kinase_N"/>
</dbReference>
<dbReference type="Gene3D" id="3.40.50.10840">
    <property type="entry name" value="Putative sugar-binding, N-terminal domain"/>
    <property type="match status" value="1"/>
</dbReference>
<dbReference type="EMBL" id="DXEX01000175">
    <property type="protein sequence ID" value="HIX59657.1"/>
    <property type="molecule type" value="Genomic_DNA"/>
</dbReference>
<keyword evidence="5" id="KW-0067">ATP-binding</keyword>
<dbReference type="AlphaFoldDB" id="A0A9D1WK64"/>
<evidence type="ECO:0000256" key="3">
    <source>
        <dbReference type="ARBA" id="ARBA00022741"/>
    </source>
</evidence>
<evidence type="ECO:0000256" key="1">
    <source>
        <dbReference type="ARBA" id="ARBA00005715"/>
    </source>
</evidence>
<comment type="caution">
    <text evidence="9">The sequence shown here is derived from an EMBL/GenBank/DDBJ whole genome shotgun (WGS) entry which is preliminary data.</text>
</comment>
<feature type="domain" description="Four-carbon acid sugar kinase N-terminal" evidence="7">
    <location>
        <begin position="5"/>
        <end position="215"/>
    </location>
</feature>
<evidence type="ECO:0000256" key="2">
    <source>
        <dbReference type="ARBA" id="ARBA00022679"/>
    </source>
</evidence>
<dbReference type="InterPro" id="IPR037051">
    <property type="entry name" value="4-carb_acid_sugar_kinase_N_sf"/>
</dbReference>
<evidence type="ECO:0000256" key="4">
    <source>
        <dbReference type="ARBA" id="ARBA00022777"/>
    </source>
</evidence>
<keyword evidence="4 9" id="KW-0418">Kinase</keyword>
<keyword evidence="2" id="KW-0808">Transferase</keyword>
<evidence type="ECO:0000259" key="8">
    <source>
        <dbReference type="Pfam" id="PF17042"/>
    </source>
</evidence>
<dbReference type="GO" id="GO:0005524">
    <property type="term" value="F:ATP binding"/>
    <property type="evidence" value="ECO:0007669"/>
    <property type="project" value="UniProtKB-KW"/>
</dbReference>
<dbReference type="Pfam" id="PF17042">
    <property type="entry name" value="NBD_C"/>
    <property type="match status" value="1"/>
</dbReference>
<dbReference type="Pfam" id="PF07005">
    <property type="entry name" value="SBD_N"/>
    <property type="match status" value="1"/>
</dbReference>
<dbReference type="Proteomes" id="UP000886817">
    <property type="component" value="Unassembled WGS sequence"/>
</dbReference>
<comment type="similarity">
    <text evidence="1">Belongs to the four-carbon acid sugar kinase family.</text>
</comment>
<evidence type="ECO:0000313" key="10">
    <source>
        <dbReference type="Proteomes" id="UP000886817"/>
    </source>
</evidence>
<protein>
    <submittedName>
        <fullName evidence="9">Four-carbon acid sugar kinase family protein</fullName>
    </submittedName>
</protein>
<dbReference type="SUPFAM" id="SSF142764">
    <property type="entry name" value="YgbK-like"/>
    <property type="match status" value="1"/>
</dbReference>
<reference evidence="9" key="1">
    <citation type="journal article" date="2021" name="PeerJ">
        <title>Extensive microbial diversity within the chicken gut microbiome revealed by metagenomics and culture.</title>
        <authorList>
            <person name="Gilroy R."/>
            <person name="Ravi A."/>
            <person name="Getino M."/>
            <person name="Pursley I."/>
            <person name="Horton D.L."/>
            <person name="Alikhan N.F."/>
            <person name="Baker D."/>
            <person name="Gharbi K."/>
            <person name="Hall N."/>
            <person name="Watson M."/>
            <person name="Adriaenssens E.M."/>
            <person name="Foster-Nyarko E."/>
            <person name="Jarju S."/>
            <person name="Secka A."/>
            <person name="Antonio M."/>
            <person name="Oren A."/>
            <person name="Chaudhuri R.R."/>
            <person name="La Ragione R."/>
            <person name="Hildebrand F."/>
            <person name="Pallen M.J."/>
        </authorList>
    </citation>
    <scope>NUCLEOTIDE SEQUENCE</scope>
    <source>
        <strain evidence="9">ChiSjej1B19-8411</strain>
    </source>
</reference>
<name>A0A9D1WK64_9FIRM</name>